<evidence type="ECO:0000313" key="2">
    <source>
        <dbReference type="Proteomes" id="UP000253507"/>
    </source>
</evidence>
<dbReference type="InterPro" id="IPR011008">
    <property type="entry name" value="Dimeric_a/b-barrel"/>
</dbReference>
<dbReference type="SUPFAM" id="SSF54909">
    <property type="entry name" value="Dimeric alpha+beta barrel"/>
    <property type="match status" value="1"/>
</dbReference>
<evidence type="ECO:0008006" key="3">
    <source>
        <dbReference type="Google" id="ProtNLM"/>
    </source>
</evidence>
<organism evidence="1 2">
    <name type="scientific">Streptomyces reniochalinae</name>
    <dbReference type="NCBI Taxonomy" id="2250578"/>
    <lineage>
        <taxon>Bacteria</taxon>
        <taxon>Bacillati</taxon>
        <taxon>Actinomycetota</taxon>
        <taxon>Actinomycetes</taxon>
        <taxon>Kitasatosporales</taxon>
        <taxon>Streptomycetaceae</taxon>
        <taxon>Streptomyces</taxon>
    </lineage>
</organism>
<comment type="caution">
    <text evidence="1">The sequence shown here is derived from an EMBL/GenBank/DDBJ whole genome shotgun (WGS) entry which is preliminary data.</text>
</comment>
<reference evidence="1 2" key="1">
    <citation type="submission" date="2018-06" db="EMBL/GenBank/DDBJ databases">
        <title>Streptomyces reniochalinae sp. nov. and Streptomyces diacarnus sp. nov. from marine sponges.</title>
        <authorList>
            <person name="Li L."/>
        </authorList>
    </citation>
    <scope>NUCLEOTIDE SEQUENCE [LARGE SCALE GENOMIC DNA]</scope>
    <source>
        <strain evidence="1 2">LHW50302</strain>
    </source>
</reference>
<dbReference type="AlphaFoldDB" id="A0A367E8F3"/>
<dbReference type="EMBL" id="QOIM01000054">
    <property type="protein sequence ID" value="RCG13520.1"/>
    <property type="molecule type" value="Genomic_DNA"/>
</dbReference>
<gene>
    <name evidence="1" type="ORF">DQ392_32275</name>
</gene>
<name>A0A367E8F3_9ACTN</name>
<accession>A0A367E8F3</accession>
<proteinExistence type="predicted"/>
<keyword evidence="2" id="KW-1185">Reference proteome</keyword>
<sequence>MPVTFLGRAPARDLNAVHRTLAALPECRVVAAVTGPDNVLATLWLPGVGDIQRRETALCARLPSLTVTDRIVGLRTVKRMGHLLDEQGRRLGTRPIRPW</sequence>
<evidence type="ECO:0000313" key="1">
    <source>
        <dbReference type="EMBL" id="RCG13520.1"/>
    </source>
</evidence>
<dbReference type="OrthoDB" id="4050641at2"/>
<protein>
    <recommendedName>
        <fullName evidence="3">Lrp/AsnC family transcriptional regulator</fullName>
    </recommendedName>
</protein>
<dbReference type="RefSeq" id="WP_114019259.1">
    <property type="nucleotide sequence ID" value="NZ_QOIM01000054.1"/>
</dbReference>
<dbReference type="Proteomes" id="UP000253507">
    <property type="component" value="Unassembled WGS sequence"/>
</dbReference>